<evidence type="ECO:0000313" key="1">
    <source>
        <dbReference type="EMBL" id="KAJ8960515.1"/>
    </source>
</evidence>
<name>A0AAV8Z8K4_9CUCU</name>
<gene>
    <name evidence="1" type="ORF">NQ318_013799</name>
</gene>
<dbReference type="Proteomes" id="UP001162162">
    <property type="component" value="Unassembled WGS sequence"/>
</dbReference>
<dbReference type="EMBL" id="JAPWTK010000008">
    <property type="protein sequence ID" value="KAJ8960515.1"/>
    <property type="molecule type" value="Genomic_DNA"/>
</dbReference>
<keyword evidence="2" id="KW-1185">Reference proteome</keyword>
<sequence>MSGSSLSLLRILSKHRLAQISYAARNYSRKISSNEGSYKPVKPRKTIQDTSELVWRDPNFEILASNGFPLFLRGNIGLAWSRHADHHEDAP</sequence>
<reference evidence="1" key="1">
    <citation type="journal article" date="2023" name="Insect Mol. Biol.">
        <title>Genome sequencing provides insights into the evolution of gene families encoding plant cell wall-degrading enzymes in longhorned beetles.</title>
        <authorList>
            <person name="Shin N.R."/>
            <person name="Okamura Y."/>
            <person name="Kirsch R."/>
            <person name="Pauchet Y."/>
        </authorList>
    </citation>
    <scope>NUCLEOTIDE SEQUENCE</scope>
    <source>
        <strain evidence="1">AMC_N1</strain>
    </source>
</reference>
<comment type="caution">
    <text evidence="1">The sequence shown here is derived from an EMBL/GenBank/DDBJ whole genome shotgun (WGS) entry which is preliminary data.</text>
</comment>
<dbReference type="AlphaFoldDB" id="A0AAV8Z8K4"/>
<protein>
    <submittedName>
        <fullName evidence="1">Uncharacterized protein</fullName>
    </submittedName>
</protein>
<organism evidence="1 2">
    <name type="scientific">Aromia moschata</name>
    <dbReference type="NCBI Taxonomy" id="1265417"/>
    <lineage>
        <taxon>Eukaryota</taxon>
        <taxon>Metazoa</taxon>
        <taxon>Ecdysozoa</taxon>
        <taxon>Arthropoda</taxon>
        <taxon>Hexapoda</taxon>
        <taxon>Insecta</taxon>
        <taxon>Pterygota</taxon>
        <taxon>Neoptera</taxon>
        <taxon>Endopterygota</taxon>
        <taxon>Coleoptera</taxon>
        <taxon>Polyphaga</taxon>
        <taxon>Cucujiformia</taxon>
        <taxon>Chrysomeloidea</taxon>
        <taxon>Cerambycidae</taxon>
        <taxon>Cerambycinae</taxon>
        <taxon>Callichromatini</taxon>
        <taxon>Aromia</taxon>
    </lineage>
</organism>
<evidence type="ECO:0000313" key="2">
    <source>
        <dbReference type="Proteomes" id="UP001162162"/>
    </source>
</evidence>
<accession>A0AAV8Z8K4</accession>
<proteinExistence type="predicted"/>